<proteinExistence type="predicted"/>
<dbReference type="Proteomes" id="UP001315686">
    <property type="component" value="Unassembled WGS sequence"/>
</dbReference>
<keyword evidence="2" id="KW-1003">Cell membrane</keyword>
<feature type="transmembrane region" description="Helical" evidence="8">
    <location>
        <begin position="12"/>
        <end position="31"/>
    </location>
</feature>
<gene>
    <name evidence="10" type="ORF">IV417_10410</name>
</gene>
<keyword evidence="7 8" id="KW-0472">Membrane</keyword>
<comment type="subcellular location">
    <subcellularLocation>
        <location evidence="1">Cell membrane</location>
        <topology evidence="1">Multi-pass membrane protein</topology>
    </subcellularLocation>
</comment>
<dbReference type="PANTHER" id="PTHR33908">
    <property type="entry name" value="MANNOSYLTRANSFERASE YKCB-RELATED"/>
    <property type="match status" value="1"/>
</dbReference>
<feature type="transmembrane region" description="Helical" evidence="8">
    <location>
        <begin position="158"/>
        <end position="188"/>
    </location>
</feature>
<keyword evidence="4" id="KW-0808">Transferase</keyword>
<dbReference type="EMBL" id="JADQAZ010000002">
    <property type="protein sequence ID" value="MBT0957803.1"/>
    <property type="molecule type" value="Genomic_DNA"/>
</dbReference>
<evidence type="ECO:0000256" key="5">
    <source>
        <dbReference type="ARBA" id="ARBA00022692"/>
    </source>
</evidence>
<dbReference type="PANTHER" id="PTHR33908:SF11">
    <property type="entry name" value="MEMBRANE PROTEIN"/>
    <property type="match status" value="1"/>
</dbReference>
<keyword evidence="3" id="KW-0328">Glycosyltransferase</keyword>
<evidence type="ECO:0000256" key="8">
    <source>
        <dbReference type="SAM" id="Phobius"/>
    </source>
</evidence>
<name>A0AAP2CPP2_9RHOB</name>
<keyword evidence="11" id="KW-1185">Reference proteome</keyword>
<evidence type="ECO:0000256" key="4">
    <source>
        <dbReference type="ARBA" id="ARBA00022679"/>
    </source>
</evidence>
<evidence type="ECO:0000313" key="10">
    <source>
        <dbReference type="EMBL" id="MBT0957803.1"/>
    </source>
</evidence>
<evidence type="ECO:0000256" key="2">
    <source>
        <dbReference type="ARBA" id="ARBA00022475"/>
    </source>
</evidence>
<keyword evidence="5 8" id="KW-0812">Transmembrane</keyword>
<sequence>MNATPNPFRWLPAAALIVAVVTGFRIVMMGWNQTDLFVDEVQYWLWGQDIDFGYYSKPPLIAWVIRAMTEIAGSDAPFWVRLPAPLFHAVTAMILGAAAQALWAGRAGVCAAALYITLPIISVGSFLISTDTIMFPFLSGALMFWFAMLKRPSGKLALAAGALLGVAALAKYAAVYYILCAGLAAVFVPAARPTLRQAGLALAAFLVVLSPNIIWNIANGLSTVQHTLDNADWVRDPATRAGLNFAGLAEFFGAQFIVFGPILFTGLLWLLIRWSPQNRSLLLFSLPIVALVCLQALLSNAYANWAAAAYLAGTLVIVPLVLRHRWTLWASLALHSAFALFVPIAAMKAQDITVGEGRLLMARYLGRVQMSEAIMGAARDEGLKTIVVKNRDLLADLFYTGRDSGLTFHAPPPKGRAANHYELSFPLPSDATGEVLFVIRPDFAPTCAGAPLRILAPEEGAYRGQSFGLYQTPASCPAQ</sequence>
<evidence type="ECO:0000256" key="7">
    <source>
        <dbReference type="ARBA" id="ARBA00023136"/>
    </source>
</evidence>
<dbReference type="RefSeq" id="WP_327794027.1">
    <property type="nucleotide sequence ID" value="NZ_JADQAZ010000002.1"/>
</dbReference>
<dbReference type="GO" id="GO:0009103">
    <property type="term" value="P:lipopolysaccharide biosynthetic process"/>
    <property type="evidence" value="ECO:0007669"/>
    <property type="project" value="UniProtKB-ARBA"/>
</dbReference>
<evidence type="ECO:0000313" key="11">
    <source>
        <dbReference type="Proteomes" id="UP001315686"/>
    </source>
</evidence>
<accession>A0AAP2CPP2</accession>
<dbReference type="InterPro" id="IPR050297">
    <property type="entry name" value="LipidA_mod_glycosyltrf_83"/>
</dbReference>
<feature type="domain" description="Glycosyltransferase RgtA/B/C/D-like" evidence="9">
    <location>
        <begin position="56"/>
        <end position="215"/>
    </location>
</feature>
<dbReference type="AlphaFoldDB" id="A0AAP2CPP2"/>
<dbReference type="GO" id="GO:0005886">
    <property type="term" value="C:plasma membrane"/>
    <property type="evidence" value="ECO:0007669"/>
    <property type="project" value="UniProtKB-SubCell"/>
</dbReference>
<protein>
    <submittedName>
        <fullName evidence="10">Glycosyltransferase family 39 protein</fullName>
    </submittedName>
</protein>
<feature type="transmembrane region" description="Helical" evidence="8">
    <location>
        <begin position="252"/>
        <end position="272"/>
    </location>
</feature>
<keyword evidence="6 8" id="KW-1133">Transmembrane helix</keyword>
<feature type="transmembrane region" description="Helical" evidence="8">
    <location>
        <begin position="281"/>
        <end position="298"/>
    </location>
</feature>
<dbReference type="GO" id="GO:0016763">
    <property type="term" value="F:pentosyltransferase activity"/>
    <property type="evidence" value="ECO:0007669"/>
    <property type="project" value="TreeGrafter"/>
</dbReference>
<feature type="transmembrane region" description="Helical" evidence="8">
    <location>
        <begin position="86"/>
        <end position="105"/>
    </location>
</feature>
<feature type="transmembrane region" description="Helical" evidence="8">
    <location>
        <begin position="200"/>
        <end position="218"/>
    </location>
</feature>
<organism evidence="10 11">
    <name type="scientific">Harenicola maris</name>
    <dbReference type="NCBI Taxonomy" id="2841044"/>
    <lineage>
        <taxon>Bacteria</taxon>
        <taxon>Pseudomonadati</taxon>
        <taxon>Pseudomonadota</taxon>
        <taxon>Alphaproteobacteria</taxon>
        <taxon>Rhodobacterales</taxon>
        <taxon>Paracoccaceae</taxon>
        <taxon>Harenicola</taxon>
    </lineage>
</organism>
<feature type="transmembrane region" description="Helical" evidence="8">
    <location>
        <begin position="304"/>
        <end position="322"/>
    </location>
</feature>
<evidence type="ECO:0000256" key="1">
    <source>
        <dbReference type="ARBA" id="ARBA00004651"/>
    </source>
</evidence>
<evidence type="ECO:0000259" key="9">
    <source>
        <dbReference type="Pfam" id="PF13231"/>
    </source>
</evidence>
<comment type="caution">
    <text evidence="10">The sequence shown here is derived from an EMBL/GenBank/DDBJ whole genome shotgun (WGS) entry which is preliminary data.</text>
</comment>
<evidence type="ECO:0000256" key="6">
    <source>
        <dbReference type="ARBA" id="ARBA00022989"/>
    </source>
</evidence>
<evidence type="ECO:0000256" key="3">
    <source>
        <dbReference type="ARBA" id="ARBA00022676"/>
    </source>
</evidence>
<feature type="transmembrane region" description="Helical" evidence="8">
    <location>
        <begin position="112"/>
        <end position="138"/>
    </location>
</feature>
<feature type="transmembrane region" description="Helical" evidence="8">
    <location>
        <begin position="329"/>
        <end position="347"/>
    </location>
</feature>
<dbReference type="InterPro" id="IPR038731">
    <property type="entry name" value="RgtA/B/C-like"/>
</dbReference>
<reference evidence="10 11" key="1">
    <citation type="journal article" date="2021" name="Arch. Microbiol.">
        <title>Harenicola maris gen. nov., sp. nov. isolated from the Sea of Japan shallow sediments.</title>
        <authorList>
            <person name="Romanenko L.A."/>
            <person name="Kurilenko V.V."/>
            <person name="Chernysheva N.Y."/>
            <person name="Tekutyeva L.A."/>
            <person name="Velansky P.V."/>
            <person name="Svetashev V.I."/>
            <person name="Isaeva M.P."/>
        </authorList>
    </citation>
    <scope>NUCLEOTIDE SEQUENCE [LARGE SCALE GENOMIC DNA]</scope>
    <source>
        <strain evidence="10 11">KMM 3653</strain>
    </source>
</reference>
<dbReference type="Pfam" id="PF13231">
    <property type="entry name" value="PMT_2"/>
    <property type="match status" value="1"/>
</dbReference>